<dbReference type="PANTHER" id="PTHR21328">
    <property type="entry name" value="POLY ADP-RIBOSE POLYMERASE FAMILY, MEMBER PARP"/>
    <property type="match status" value="1"/>
</dbReference>
<dbReference type="GO" id="GO:0003950">
    <property type="term" value="F:NAD+ poly-ADP-ribosyltransferase activity"/>
    <property type="evidence" value="ECO:0007669"/>
    <property type="project" value="InterPro"/>
</dbReference>
<dbReference type="InterPro" id="IPR012317">
    <property type="entry name" value="Poly(ADP-ribose)pol_cat_dom"/>
</dbReference>
<protein>
    <recommendedName>
        <fullName evidence="6">UBC core domain-containing protein</fullName>
    </recommendedName>
</protein>
<evidence type="ECO:0000256" key="4">
    <source>
        <dbReference type="ARBA" id="ARBA00023027"/>
    </source>
</evidence>
<keyword evidence="8" id="KW-1185">Reference proteome</keyword>
<feature type="region of interest" description="Disordered" evidence="5">
    <location>
        <begin position="993"/>
        <end position="1012"/>
    </location>
</feature>
<evidence type="ECO:0000256" key="1">
    <source>
        <dbReference type="ARBA" id="ARBA00022676"/>
    </source>
</evidence>
<accession>A0A6A6JKF7</accession>
<keyword evidence="4" id="KW-0520">NAD</keyword>
<feature type="region of interest" description="Disordered" evidence="5">
    <location>
        <begin position="859"/>
        <end position="932"/>
    </location>
</feature>
<dbReference type="PROSITE" id="PS50127">
    <property type="entry name" value="UBC_2"/>
    <property type="match status" value="1"/>
</dbReference>
<keyword evidence="2" id="KW-0808">Transferase</keyword>
<evidence type="ECO:0000313" key="8">
    <source>
        <dbReference type="Proteomes" id="UP000800097"/>
    </source>
</evidence>
<dbReference type="OrthoDB" id="109543at2759"/>
<dbReference type="InterPro" id="IPR016135">
    <property type="entry name" value="UBQ-conjugating_enzyme/RWD"/>
</dbReference>
<reference evidence="7" key="1">
    <citation type="journal article" date="2020" name="Stud. Mycol.">
        <title>101 Dothideomycetes genomes: a test case for predicting lifestyles and emergence of pathogens.</title>
        <authorList>
            <person name="Haridas S."/>
            <person name="Albert R."/>
            <person name="Binder M."/>
            <person name="Bloem J."/>
            <person name="Labutti K."/>
            <person name="Salamov A."/>
            <person name="Andreopoulos B."/>
            <person name="Baker S."/>
            <person name="Barry K."/>
            <person name="Bills G."/>
            <person name="Bluhm B."/>
            <person name="Cannon C."/>
            <person name="Castanera R."/>
            <person name="Culley D."/>
            <person name="Daum C."/>
            <person name="Ezra D."/>
            <person name="Gonzalez J."/>
            <person name="Henrissat B."/>
            <person name="Kuo A."/>
            <person name="Liang C."/>
            <person name="Lipzen A."/>
            <person name="Lutzoni F."/>
            <person name="Magnuson J."/>
            <person name="Mondo S."/>
            <person name="Nolan M."/>
            <person name="Ohm R."/>
            <person name="Pangilinan J."/>
            <person name="Park H.-J."/>
            <person name="Ramirez L."/>
            <person name="Alfaro M."/>
            <person name="Sun H."/>
            <person name="Tritt A."/>
            <person name="Yoshinaga Y."/>
            <person name="Zwiers L.-H."/>
            <person name="Turgeon B."/>
            <person name="Goodwin S."/>
            <person name="Spatafora J."/>
            <person name="Crous P."/>
            <person name="Grigoriev I."/>
        </authorList>
    </citation>
    <scope>NUCLEOTIDE SEQUENCE</scope>
    <source>
        <strain evidence="7">CBS 379.55</strain>
    </source>
</reference>
<evidence type="ECO:0000313" key="7">
    <source>
        <dbReference type="EMBL" id="KAF2276715.1"/>
    </source>
</evidence>
<keyword evidence="1" id="KW-0328">Glycosyltransferase</keyword>
<feature type="compositionally biased region" description="Basic and acidic residues" evidence="5">
    <location>
        <begin position="889"/>
        <end position="903"/>
    </location>
</feature>
<dbReference type="FunFam" id="3.10.110.10:FF:000107">
    <property type="entry name" value="Ubiquitin conjugating enzyme, putative"/>
    <property type="match status" value="1"/>
</dbReference>
<organism evidence="7 8">
    <name type="scientific">Westerdykella ornata</name>
    <dbReference type="NCBI Taxonomy" id="318751"/>
    <lineage>
        <taxon>Eukaryota</taxon>
        <taxon>Fungi</taxon>
        <taxon>Dikarya</taxon>
        <taxon>Ascomycota</taxon>
        <taxon>Pezizomycotina</taxon>
        <taxon>Dothideomycetes</taxon>
        <taxon>Pleosporomycetidae</taxon>
        <taxon>Pleosporales</taxon>
        <taxon>Sporormiaceae</taxon>
        <taxon>Westerdykella</taxon>
    </lineage>
</organism>
<gene>
    <name evidence="7" type="ORF">EI97DRAFT_319244</name>
</gene>
<dbReference type="Pfam" id="PF00644">
    <property type="entry name" value="PARP"/>
    <property type="match status" value="1"/>
</dbReference>
<dbReference type="CDD" id="cd23802">
    <property type="entry name" value="UBCc_UBE2Q"/>
    <property type="match status" value="1"/>
</dbReference>
<dbReference type="EMBL" id="ML986492">
    <property type="protein sequence ID" value="KAF2276715.1"/>
    <property type="molecule type" value="Genomic_DNA"/>
</dbReference>
<evidence type="ECO:0000256" key="5">
    <source>
        <dbReference type="SAM" id="MobiDB-lite"/>
    </source>
</evidence>
<name>A0A6A6JKF7_WESOR</name>
<dbReference type="SUPFAM" id="SSF56399">
    <property type="entry name" value="ADP-ribosylation"/>
    <property type="match status" value="1"/>
</dbReference>
<evidence type="ECO:0000256" key="3">
    <source>
        <dbReference type="ARBA" id="ARBA00022695"/>
    </source>
</evidence>
<dbReference type="Gene3D" id="3.90.228.10">
    <property type="match status" value="1"/>
</dbReference>
<dbReference type="Proteomes" id="UP000800097">
    <property type="component" value="Unassembled WGS sequence"/>
</dbReference>
<dbReference type="InterPro" id="IPR051838">
    <property type="entry name" value="ARTD_PARP"/>
</dbReference>
<dbReference type="InterPro" id="IPR000608">
    <property type="entry name" value="UBC"/>
</dbReference>
<feature type="region of interest" description="Disordered" evidence="5">
    <location>
        <begin position="105"/>
        <end position="167"/>
    </location>
</feature>
<dbReference type="Gene3D" id="3.10.110.10">
    <property type="entry name" value="Ubiquitin Conjugating Enzyme"/>
    <property type="match status" value="1"/>
</dbReference>
<evidence type="ECO:0000256" key="2">
    <source>
        <dbReference type="ARBA" id="ARBA00022679"/>
    </source>
</evidence>
<sequence>MPRKAFVADLAKAVEGVAIAGISNVKPSGDDGEFTFDCATHGVQVRISALIPDVSEYPESHSYMLFTGEDAPASVTDKVAKISDSSAGVTVTQLLQLVSRRLGAVDSDGDHEMMDSQEFSDEEAEEEEEEEEEEEDYFSDGPVMPQKITASNPNASDSKAHPRSTASFRQRIRSDLRIAKAHGFKIGHHGGLLDGHNSYVSISCRVAKLGISGEAMKAWDLLPSEYVILVYYYPVGYKSMDFLTCDATTARRYVDMRVGVSSTYKPTKQEALRMFTTVASENRTHQWLQKSQEEPAHDATRSDEKVRKGFRDAFISKPLNGLLNDRLLHLLVLRYNGMPWSGAEAYFNDYIGTKRTNSDGYEDKYHEQEQVERIYPSIVTSDHIQDPKYHVHSFPLVGMQFVLRHLVRCTEFCLVCFTKMPEGLQAIKPYVCDKPLCLYQYMSLGFGPSIEHEVLTQPKVVDLLISFCYASARADSLKDFPIGLGFMVPPMEAFEKDYPDYSYHYPGAPYQVQSVPSGTETKESVGYNITVNYLKREMLFPEDSTGCPLRNGDWVAIRTHNDNNVAHCRVVDATYYPIINLSERVLPYVSASSSANQSAVGHAYPAVPNPAAASTGVEPAKDEFIPGEVFVYNVNFDNLKPPEKKKAICAMLDVLPRVTEMKDYLRKNARSLLRTWINRLPPAALGILRWIIASNRACIMQVEDDNDRVHDMSGWAQFHFAMGAPDKERRFQQAVQETTRRLNLKYPTRFAWHGSPFHNWHSIIREGLHFEKTVHGRAYGNGVYHSPYLSTSLGYSNSTGGGVGWSGSEFSVMQAIALNEIVNAPCEYVCSNPHLVVAQLDWIQTRYLFVSEVPVVKPRDPKPKNIIEQDPLLPAESHNRQPLLIPDTSLRKQHAEDGRLKHQDSKRRKMGTGNSASDPINLDDDDDGGSEATLEEDRNIFLSDDEELLVHPSAAPASTSVSGQTSTSASRSAPSMARGKLKAGALISTIKSKVSGKSDKQPPKTPLTDFEPGKLDYKTLPMLAQPTWATTSTTKRLMKDFDSLLKVQEKGPLHELGWYIDPDKFENMYQWIVELHSFDPDLPLARDMKAKGHKSIVLELRFGHQYPISPPFVRVIRPRFLGFQEGGGGHVTLGGAMCMQLLTNDGWSPVSSIESVLIQVRMAISSTDPRPARLAPGDRSDYGIGEAVEAFKRACKIHGWKIPEGFEELTLGQAGALN</sequence>
<dbReference type="AlphaFoldDB" id="A0A6A6JKF7"/>
<keyword evidence="3" id="KW-0548">Nucleotidyltransferase</keyword>
<feature type="domain" description="UBC core" evidence="6">
    <location>
        <begin position="1032"/>
        <end position="1204"/>
    </location>
</feature>
<dbReference type="GO" id="GO:0016779">
    <property type="term" value="F:nucleotidyltransferase activity"/>
    <property type="evidence" value="ECO:0007669"/>
    <property type="project" value="UniProtKB-KW"/>
</dbReference>
<feature type="compositionally biased region" description="Polar residues" evidence="5">
    <location>
        <begin position="956"/>
        <end position="973"/>
    </location>
</feature>
<dbReference type="SMART" id="SM00212">
    <property type="entry name" value="UBCc"/>
    <property type="match status" value="1"/>
</dbReference>
<dbReference type="GeneID" id="54547850"/>
<evidence type="ECO:0000259" key="6">
    <source>
        <dbReference type="PROSITE" id="PS50127"/>
    </source>
</evidence>
<feature type="region of interest" description="Disordered" evidence="5">
    <location>
        <begin position="953"/>
        <end position="978"/>
    </location>
</feature>
<feature type="compositionally biased region" description="Acidic residues" evidence="5">
    <location>
        <begin position="118"/>
        <end position="138"/>
    </location>
</feature>
<dbReference type="SUPFAM" id="SSF54495">
    <property type="entry name" value="UBC-like"/>
    <property type="match status" value="1"/>
</dbReference>
<feature type="compositionally biased region" description="Polar residues" evidence="5">
    <location>
        <begin position="148"/>
        <end position="157"/>
    </location>
</feature>
<proteinExistence type="predicted"/>
<dbReference type="RefSeq" id="XP_033654254.1">
    <property type="nucleotide sequence ID" value="XM_033794675.1"/>
</dbReference>